<dbReference type="GO" id="GO:0006412">
    <property type="term" value="P:translation"/>
    <property type="evidence" value="ECO:0007669"/>
    <property type="project" value="InterPro"/>
</dbReference>
<dbReference type="PRINTS" id="PR00058">
    <property type="entry name" value="RIBOSOMALL5"/>
</dbReference>
<dbReference type="Gene3D" id="3.30.420.100">
    <property type="match status" value="1"/>
</dbReference>
<dbReference type="GO" id="GO:0022625">
    <property type="term" value="C:cytosolic large ribosomal subunit"/>
    <property type="evidence" value="ECO:0007669"/>
    <property type="project" value="TreeGrafter"/>
</dbReference>
<comment type="similarity">
    <text evidence="2">Belongs to the universal ribosomal protein uL18 family.</text>
</comment>
<keyword evidence="4" id="KW-0689">Ribosomal protein</keyword>
<dbReference type="SUPFAM" id="SSF53137">
    <property type="entry name" value="Translational machinery components"/>
    <property type="match status" value="1"/>
</dbReference>
<evidence type="ECO:0000256" key="4">
    <source>
        <dbReference type="ARBA" id="ARBA00022980"/>
    </source>
</evidence>
<reference evidence="9" key="1">
    <citation type="submission" date="2009-01" db="EMBL/GenBank/DDBJ databases">
        <title>Pectinaria gouldii ribosomal-like protein.</title>
        <authorList>
            <person name="Mainali D."/>
            <person name="Dean M.A."/>
        </authorList>
    </citation>
    <scope>NUCLEOTIDE SEQUENCE</scope>
</reference>
<dbReference type="AlphaFoldDB" id="C0L2Z7"/>
<dbReference type="InterPro" id="IPR057268">
    <property type="entry name" value="Ribosomal_L18"/>
</dbReference>
<dbReference type="GO" id="GO:0000027">
    <property type="term" value="P:ribosomal large subunit assembly"/>
    <property type="evidence" value="ECO:0007669"/>
    <property type="project" value="TreeGrafter"/>
</dbReference>
<dbReference type="EMBL" id="FJ655091">
    <property type="protein sequence ID" value="ACN25149.1"/>
    <property type="molecule type" value="mRNA"/>
</dbReference>
<evidence type="ECO:0000256" key="7">
    <source>
        <dbReference type="ARBA" id="ARBA00035352"/>
    </source>
</evidence>
<dbReference type="HAMAP" id="MF_01337_A">
    <property type="entry name" value="Ribosomal_uL18_A"/>
    <property type="match status" value="1"/>
</dbReference>
<dbReference type="Pfam" id="PF17144">
    <property type="entry name" value="Ribosomal_L5e"/>
    <property type="match status" value="1"/>
</dbReference>
<evidence type="ECO:0000256" key="5">
    <source>
        <dbReference type="ARBA" id="ARBA00023274"/>
    </source>
</evidence>
<accession>C0L2Z7</accession>
<keyword evidence="5" id="KW-0687">Ribonucleoprotein</keyword>
<feature type="region of interest" description="Disordered" evidence="8">
    <location>
        <begin position="248"/>
        <end position="269"/>
    </location>
</feature>
<evidence type="ECO:0000256" key="8">
    <source>
        <dbReference type="SAM" id="MobiDB-lite"/>
    </source>
</evidence>
<dbReference type="FunFam" id="3.30.420.100:FF:000002">
    <property type="entry name" value="60S ribosomal protein L5"/>
    <property type="match status" value="1"/>
</dbReference>
<evidence type="ECO:0000313" key="9">
    <source>
        <dbReference type="EMBL" id="ACN25149.1"/>
    </source>
</evidence>
<evidence type="ECO:0000256" key="6">
    <source>
        <dbReference type="ARBA" id="ARBA00035197"/>
    </source>
</evidence>
<dbReference type="InterPro" id="IPR005485">
    <property type="entry name" value="Rbsml_uL18_euk_arch"/>
</dbReference>
<comment type="subcellular location">
    <subcellularLocation>
        <location evidence="1">Cytoplasm</location>
    </subcellularLocation>
</comment>
<proteinExistence type="evidence at transcript level"/>
<protein>
    <recommendedName>
        <fullName evidence="6">Large ribosomal subunit protein uL18</fullName>
    </recommendedName>
    <alternativeName>
        <fullName evidence="7">60S ribosomal protein L5</fullName>
    </alternativeName>
</protein>
<dbReference type="GO" id="GO:0003735">
    <property type="term" value="F:structural constituent of ribosome"/>
    <property type="evidence" value="ECO:0007669"/>
    <property type="project" value="InterPro"/>
</dbReference>
<dbReference type="CDD" id="cd00432">
    <property type="entry name" value="Ribosomal_L18_L5e"/>
    <property type="match status" value="1"/>
</dbReference>
<dbReference type="PANTHER" id="PTHR23410:SF12">
    <property type="entry name" value="LARGE RIBOSOMAL SUBUNIT PROTEIN UL18"/>
    <property type="match status" value="1"/>
</dbReference>
<keyword evidence="3" id="KW-0963">Cytoplasm</keyword>
<organism evidence="9">
    <name type="scientific">Pectinaria gouldii</name>
    <name type="common">Trumpet worm</name>
    <name type="synonym">Ice-cream cone worm</name>
    <dbReference type="NCBI Taxonomy" id="260746"/>
    <lineage>
        <taxon>Eukaryota</taxon>
        <taxon>Metazoa</taxon>
        <taxon>Spiralia</taxon>
        <taxon>Lophotrochozoa</taxon>
        <taxon>Annelida</taxon>
        <taxon>Polychaeta</taxon>
        <taxon>Sedentaria</taxon>
        <taxon>Canalipalpata</taxon>
        <taxon>Terebellida</taxon>
        <taxon>Terebelliformia</taxon>
        <taxon>Pectinariidae</taxon>
        <taxon>Pectinaria</taxon>
    </lineage>
</organism>
<name>C0L2Z7_PECGU</name>
<evidence type="ECO:0000256" key="3">
    <source>
        <dbReference type="ARBA" id="ARBA00022490"/>
    </source>
</evidence>
<evidence type="ECO:0000256" key="2">
    <source>
        <dbReference type="ARBA" id="ARBA00007116"/>
    </source>
</evidence>
<evidence type="ECO:0000256" key="1">
    <source>
        <dbReference type="ARBA" id="ARBA00004496"/>
    </source>
</evidence>
<dbReference type="GO" id="GO:0008097">
    <property type="term" value="F:5S rRNA binding"/>
    <property type="evidence" value="ECO:0007669"/>
    <property type="project" value="InterPro"/>
</dbReference>
<dbReference type="PANTHER" id="PTHR23410">
    <property type="entry name" value="RIBOSOMAL PROTEIN L5-RELATED"/>
    <property type="match status" value="1"/>
</dbReference>
<sequence length="269" mass="30598">MGGFVKVQKTTAYFSRYQVKFKRRREGKTDYFARKRLICQDKNKYNTPKYRLIVRFTNKDIITQIAYARIAGDFIICSAYAHELPRYGLKVGLTNYSAAYCTGLLMARRVLKKLNLDQVYEVNTEVQEEYHVEPKDGESDPLKVYLDVGLSRTSTGTKLFSVLKGASDGGLNIPHGTKRFIGSGDEGMDGDKLRSYIFGGHVGEYMKLLKDEDEDRFKRQFSRYIKLGINEDNIESLYQKTHAAIIADPSPSARSLQGKSKRFVPSPSP</sequence>